<keyword evidence="2" id="KW-0472">Membrane</keyword>
<evidence type="ECO:0000313" key="3">
    <source>
        <dbReference type="EMBL" id="PFG19497.1"/>
    </source>
</evidence>
<sequence>MFGQKKDKGEAAPTTVTGAQDAPVTDPRSGKGRPTPTRKEAEAKHRRPLVVNDRKAARAEQRKRNAEARAKMNEAMVTGDDRYMPHQHRGEQRRFIRDYVDARWSLGEFFLPLAFVFILLTFVFGNDAQVAVPMLLTLYLVVGVAILDSVLLGRRIRKRIVAKWGADQLQKGGVMYAAIRSFQMRPTRMPKPQVKRGQFPA</sequence>
<comment type="caution">
    <text evidence="3">The sequence shown here is derived from an EMBL/GenBank/DDBJ whole genome shotgun (WGS) entry which is preliminary data.</text>
</comment>
<evidence type="ECO:0000313" key="4">
    <source>
        <dbReference type="Proteomes" id="UP000224915"/>
    </source>
</evidence>
<evidence type="ECO:0000256" key="2">
    <source>
        <dbReference type="SAM" id="Phobius"/>
    </source>
</evidence>
<keyword evidence="2" id="KW-1133">Transmembrane helix</keyword>
<feature type="compositionally biased region" description="Basic and acidic residues" evidence="1">
    <location>
        <begin position="1"/>
        <end position="10"/>
    </location>
</feature>
<dbReference type="EMBL" id="PDJD01000001">
    <property type="protein sequence ID" value="PFG19497.1"/>
    <property type="molecule type" value="Genomic_DNA"/>
</dbReference>
<feature type="compositionally biased region" description="Basic and acidic residues" evidence="1">
    <location>
        <begin position="52"/>
        <end position="69"/>
    </location>
</feature>
<dbReference type="AlphaFoldDB" id="A0A2A9CYJ0"/>
<dbReference type="RefSeq" id="WP_098468610.1">
    <property type="nucleotide sequence ID" value="NZ_PDJD01000001.1"/>
</dbReference>
<evidence type="ECO:0000256" key="1">
    <source>
        <dbReference type="SAM" id="MobiDB-lite"/>
    </source>
</evidence>
<keyword evidence="2" id="KW-0812">Transmembrane</keyword>
<keyword evidence="4" id="KW-1185">Reference proteome</keyword>
<gene>
    <name evidence="3" type="ORF">ATL40_1061</name>
</gene>
<accession>A0A2A9CYJ0</accession>
<dbReference type="InterPro" id="IPR021403">
    <property type="entry name" value="DUF3043"/>
</dbReference>
<dbReference type="OrthoDB" id="5194448at2"/>
<dbReference type="Pfam" id="PF11241">
    <property type="entry name" value="DUF3043"/>
    <property type="match status" value="1"/>
</dbReference>
<organism evidence="3 4">
    <name type="scientific">Serinibacter salmoneus</name>
    <dbReference type="NCBI Taxonomy" id="556530"/>
    <lineage>
        <taxon>Bacteria</taxon>
        <taxon>Bacillati</taxon>
        <taxon>Actinomycetota</taxon>
        <taxon>Actinomycetes</taxon>
        <taxon>Micrococcales</taxon>
        <taxon>Beutenbergiaceae</taxon>
        <taxon>Serinibacter</taxon>
    </lineage>
</organism>
<reference evidence="3 4" key="1">
    <citation type="submission" date="2017-10" db="EMBL/GenBank/DDBJ databases">
        <title>Sequencing the genomes of 1000 actinobacteria strains.</title>
        <authorList>
            <person name="Klenk H.-P."/>
        </authorList>
    </citation>
    <scope>NUCLEOTIDE SEQUENCE [LARGE SCALE GENOMIC DNA]</scope>
    <source>
        <strain evidence="3 4">DSM 21801</strain>
    </source>
</reference>
<name>A0A2A9CYJ0_9MICO</name>
<evidence type="ECO:0008006" key="5">
    <source>
        <dbReference type="Google" id="ProtNLM"/>
    </source>
</evidence>
<feature type="region of interest" description="Disordered" evidence="1">
    <location>
        <begin position="1"/>
        <end position="69"/>
    </location>
</feature>
<feature type="transmembrane region" description="Helical" evidence="2">
    <location>
        <begin position="130"/>
        <end position="153"/>
    </location>
</feature>
<protein>
    <recommendedName>
        <fullName evidence="5">DUF3043 family protein</fullName>
    </recommendedName>
</protein>
<dbReference type="Proteomes" id="UP000224915">
    <property type="component" value="Unassembled WGS sequence"/>
</dbReference>
<proteinExistence type="predicted"/>
<feature type="transmembrane region" description="Helical" evidence="2">
    <location>
        <begin position="104"/>
        <end position="124"/>
    </location>
</feature>